<dbReference type="EMBL" id="KP399637">
    <property type="protein sequence ID" value="AKA86795.1"/>
    <property type="molecule type" value="Genomic_DNA"/>
</dbReference>
<dbReference type="EMBL" id="KY513280">
    <property type="protein sequence ID" value="AQM74916.1"/>
    <property type="molecule type" value="Genomic_DNA"/>
</dbReference>
<proteinExistence type="predicted"/>
<feature type="transmembrane region" description="Helical" evidence="1">
    <location>
        <begin position="54"/>
        <end position="80"/>
    </location>
</feature>
<evidence type="ECO:0000256" key="1">
    <source>
        <dbReference type="SAM" id="Phobius"/>
    </source>
</evidence>
<dbReference type="RefSeq" id="WP_065813888.1">
    <property type="nucleotide sequence ID" value="NZ_AP018547.1"/>
</dbReference>
<reference evidence="3" key="2">
    <citation type="journal article" date="2017" name="Eur. J. Clin. Microbiol. Infect. Dis.">
        <title>Linezolid-resistant enterococci in Polish hospitals: species, clonality and determinants of linezolid resistance.</title>
        <authorList>
            <person name="Gawryszewska I."/>
            <person name="Zabicka D."/>
            <person name="Hryniewicz W."/>
            <person name="Sadowy E."/>
        </authorList>
    </citation>
    <scope>NUCLEOTIDE SEQUENCE</scope>
    <source>
        <strain evidence="3">6742</strain>
        <plasmid evidence="3">p6742_1</plasmid>
    </source>
</reference>
<geneLocation type="plasmid" evidence="3">
    <name>p6742_1</name>
</geneLocation>
<name>A0A0E3MRJ2_ENTFL</name>
<keyword evidence="1" id="KW-0812">Transmembrane</keyword>
<accession>A0A0E3MRJ2</accession>
<reference evidence="2" key="1">
    <citation type="journal article" date="2015" name="J. Antimicrob. Chemother.">
        <title>A novel gene, optrA, that confers transferable resistance to oxazolidinones and phenicols and its presence in Enterococcus faecalis and Enterococcus faecium of human and animal origin.</title>
        <authorList>
            <person name="Wang Y."/>
            <person name="Lv Y."/>
            <person name="Cai J."/>
            <person name="Schwarz S."/>
            <person name="Cui L."/>
            <person name="Hu Z."/>
            <person name="Zhang R."/>
            <person name="Li J."/>
            <person name="Zhao Q."/>
            <person name="He T."/>
            <person name="Wang D."/>
            <person name="Wang Z."/>
            <person name="Shen Y."/>
            <person name="Li Y."/>
            <person name="Fessler A.T."/>
            <person name="Wu C."/>
            <person name="Yu H."/>
            <person name="Deng X."/>
            <person name="Xia X."/>
            <person name="Shen J."/>
        </authorList>
    </citation>
    <scope>NUCLEOTIDE SEQUENCE</scope>
    <source>
        <strain evidence="2">E394</strain>
        <plasmid evidence="2">pE394</plasmid>
    </source>
</reference>
<organism evidence="2">
    <name type="scientific">Enterococcus faecalis</name>
    <name type="common">Streptococcus faecalis</name>
    <dbReference type="NCBI Taxonomy" id="1351"/>
    <lineage>
        <taxon>Bacteria</taxon>
        <taxon>Bacillati</taxon>
        <taxon>Bacillota</taxon>
        <taxon>Bacilli</taxon>
        <taxon>Lactobacillales</taxon>
        <taxon>Enterococcaceae</taxon>
        <taxon>Enterococcus</taxon>
    </lineage>
</organism>
<protein>
    <submittedName>
        <fullName evidence="2">Uncharacterized protein</fullName>
    </submittedName>
</protein>
<evidence type="ECO:0000313" key="2">
    <source>
        <dbReference type="EMBL" id="AKA86795.1"/>
    </source>
</evidence>
<feature type="transmembrane region" description="Helical" evidence="1">
    <location>
        <begin position="12"/>
        <end position="34"/>
    </location>
</feature>
<keyword evidence="1" id="KW-1133">Transmembrane helix</keyword>
<sequence>MLKNYFKRQRTIFIFMGINVVAFFLTFLGLFVEIRNRQEALVTFLKTSQMTSDVLPIAILTAITGLLFVCFLGLVGVLFIRTLIPNKKILSGLVMKDEMEFLLRIPNEIRKEVEAKNGK</sequence>
<geneLocation type="plasmid" evidence="2">
    <name>pE394</name>
</geneLocation>
<keyword evidence="1" id="KW-0472">Membrane</keyword>
<keyword evidence="2" id="KW-0614">Plasmid</keyword>
<evidence type="ECO:0000313" key="3">
    <source>
        <dbReference type="EMBL" id="AQM74916.1"/>
    </source>
</evidence>
<dbReference type="AlphaFoldDB" id="A0A0E3MRJ2"/>